<accession>A0A2P4EQH0</accession>
<dbReference type="EMBL" id="PPSK01000033">
    <property type="protein sequence ID" value="POB00867.1"/>
    <property type="molecule type" value="Genomic_DNA"/>
</dbReference>
<dbReference type="RefSeq" id="WP_104739864.1">
    <property type="nucleotide sequence ID" value="NZ_BMHR01000028.1"/>
</dbReference>
<gene>
    <name evidence="2" type="ORF">C1949_18535</name>
</gene>
<feature type="transmembrane region" description="Helical" evidence="1">
    <location>
        <begin position="68"/>
        <end position="86"/>
    </location>
</feature>
<dbReference type="AlphaFoldDB" id="A0A2P4EQH0"/>
<organism evidence="2 3">
    <name type="scientific">Halopseudomonas oceani</name>
    <dbReference type="NCBI Taxonomy" id="1708783"/>
    <lineage>
        <taxon>Bacteria</taxon>
        <taxon>Pseudomonadati</taxon>
        <taxon>Pseudomonadota</taxon>
        <taxon>Gammaproteobacteria</taxon>
        <taxon>Pseudomonadales</taxon>
        <taxon>Pseudomonadaceae</taxon>
        <taxon>Halopseudomonas</taxon>
    </lineage>
</organism>
<dbReference type="OrthoDB" id="6902273at2"/>
<proteinExistence type="predicted"/>
<name>A0A2P4EQH0_9GAMM</name>
<protein>
    <submittedName>
        <fullName evidence="2">Uncharacterized protein</fullName>
    </submittedName>
</protein>
<keyword evidence="1" id="KW-1133">Transmembrane helix</keyword>
<evidence type="ECO:0000313" key="3">
    <source>
        <dbReference type="Proteomes" id="UP000243451"/>
    </source>
</evidence>
<reference evidence="2 3" key="1">
    <citation type="submission" date="2018-01" db="EMBL/GenBank/DDBJ databases">
        <title>Draft genome of the type strain Pseudomonas oceani DSM 100277 isolated from the deep water in Okinawa trough, northwestern Pacific Ocean.</title>
        <authorList>
            <person name="Gomila M."/>
            <person name="Mulet M."/>
            <person name="Garcia-Valdes E."/>
            <person name="Lalucat J."/>
        </authorList>
    </citation>
    <scope>NUCLEOTIDE SEQUENCE [LARGE SCALE GENOMIC DNA]</scope>
    <source>
        <strain evidence="2 3">DSM 100277</strain>
    </source>
</reference>
<evidence type="ECO:0000313" key="2">
    <source>
        <dbReference type="EMBL" id="POB00867.1"/>
    </source>
</evidence>
<feature type="transmembrane region" description="Helical" evidence="1">
    <location>
        <begin position="115"/>
        <end position="133"/>
    </location>
</feature>
<keyword evidence="1" id="KW-0472">Membrane</keyword>
<feature type="transmembrane region" description="Helical" evidence="1">
    <location>
        <begin position="42"/>
        <end position="62"/>
    </location>
</feature>
<sequence>MRRTSWRKTPDLSGSQNWIHTGGTEIKTWTVKAIDQSILQNGMGMIVVGSISFAVSLYFALIGDYENFRLFFFPISVLVILFYKQAMQKTVFVYRATSEHLEVCRWRDIPDMVFIFLRVFPFLMIGVVLMLLISNPALSIAALAGPALVGIGLASVGGDSSYQTYWQDFQHDEYLWSDVLEAMLDAEQGLIVLTLPYELPAEYAAQIENPEQFNRQDARLYFRKDQQAEVMAMVRSRIPHIELTPGKQIYEF</sequence>
<comment type="caution">
    <text evidence="2">The sequence shown here is derived from an EMBL/GenBank/DDBJ whole genome shotgun (WGS) entry which is preliminary data.</text>
</comment>
<evidence type="ECO:0000256" key="1">
    <source>
        <dbReference type="SAM" id="Phobius"/>
    </source>
</evidence>
<dbReference type="Proteomes" id="UP000243451">
    <property type="component" value="Unassembled WGS sequence"/>
</dbReference>
<keyword evidence="1" id="KW-0812">Transmembrane</keyword>
<feature type="transmembrane region" description="Helical" evidence="1">
    <location>
        <begin position="139"/>
        <end position="157"/>
    </location>
</feature>
<keyword evidence="3" id="KW-1185">Reference proteome</keyword>